<dbReference type="InterPro" id="IPR008250">
    <property type="entry name" value="ATPase_P-typ_transduc_dom_A_sf"/>
</dbReference>
<keyword evidence="8 10" id="KW-1133">Transmembrane helix</keyword>
<evidence type="ECO:0000256" key="7">
    <source>
        <dbReference type="ARBA" id="ARBA00022967"/>
    </source>
</evidence>
<dbReference type="Gene3D" id="3.40.50.1000">
    <property type="entry name" value="HAD superfamily/HAD-like"/>
    <property type="match status" value="1"/>
</dbReference>
<dbReference type="GO" id="GO:0016020">
    <property type="term" value="C:membrane"/>
    <property type="evidence" value="ECO:0007669"/>
    <property type="project" value="UniProtKB-SubCell"/>
</dbReference>
<dbReference type="InterPro" id="IPR051014">
    <property type="entry name" value="Cation_Transport_ATPase_IB"/>
</dbReference>
<dbReference type="OrthoDB" id="432719at2759"/>
<dbReference type="Gene3D" id="3.30.70.100">
    <property type="match status" value="1"/>
</dbReference>
<dbReference type="PRINTS" id="PR00943">
    <property type="entry name" value="CUATPASE"/>
</dbReference>
<sequence length="1012" mass="107893">MDRVLCFAFFRPISLLPTPVKIFLSCTLFSPTLSLTLSLFPFSVLLKGNFQVEMASNDETLLPLLAKAKPEGDVRRTYFDVLGLCCSSEVRLIENILKPLYGVMEVSVIAPTKTVIVVHDNVVISQSEIVTLLNRAALEANVRAYGQQKYQMKWPRSYTVVCGGLFLVSSFKFLFQPLQWVALVAVVVGLPMVALKAIAAIRSFTVDVNILMLIAAGGSIALGDYWEAATIVFLFTIAEWLESIASQKATAAISSLLSMAPQKAVLADGGLLVDAKDVKMNTVVAVKAGEVIPIDGIVVEGMCEVDEKTLTGESFPVLKQKLSSVLAGSINLNGYITVRTTALAEDCVVSRMAKLVEEAQSNKSKTERLIDDCAKYYTPAIILIAIIIPLVAAGLRFHNLVHWFYLALVVLVCACPCALILSTPVATFSALTEAMKNGLLFKGGDYLEMLAKIKIVAFDKTGTITRGEFVVTDFQSTRPDVSLNILLYWVSSIESKSSHPMAAVLVDYARANSVDPIPENVTEFQNFPGEGVFGQIDGENIFVGNRRISRRAGCGTVPEEENDARGGSTIGYIYSGMNLVGTFRLADACRSGVADAITELKSLGIRTVMLTGDSHAAAIHAKAQLSNVIEVVHAELLPEDKVRIVKSLKEEGPTAMVGDGINDAPALATADVGISMGISGSALATETGHVTLMSNDIQKIPQAIWLARRTRRTIIENVSLSIISKVAVLALAIAGHPILWAAVVADVGTCLIVVLNSMLLLRGTSHIGSSSASDICKQSSRVSFGYITHGGERPNNLPASCCRPAPVCCSSPYASEGSKQSSCGGCEGFSERMERSNNLSGPCCYSSPSLEKCCSTAEPSSVNCLDSDGHMASAGSSMCSSVLSRGLNNPPSCLESCKQTGDVRESPLNSIAFGTLCHYDNLEPCCQVMEHGNADETHRRKSSTSSETCGTGLIKGKACNAATEGTLTVVDACKHSENVEVVGCCKGCRKECGSKQGSLRVGSGGLTEIVTK</sequence>
<evidence type="ECO:0000256" key="10">
    <source>
        <dbReference type="RuleBase" id="RU362081"/>
    </source>
</evidence>
<evidence type="ECO:0000256" key="2">
    <source>
        <dbReference type="ARBA" id="ARBA00006024"/>
    </source>
</evidence>
<dbReference type="AlphaFoldDB" id="A0A9Q0H673"/>
<dbReference type="FunFam" id="3.40.1110.10:FF:000043">
    <property type="entry name" value="Putative cadmium/zinc-transporting ATPase 3"/>
    <property type="match status" value="1"/>
</dbReference>
<dbReference type="GO" id="GO:0019829">
    <property type="term" value="F:ATPase-coupled monoatomic cation transmembrane transporter activity"/>
    <property type="evidence" value="ECO:0007669"/>
    <property type="project" value="InterPro"/>
</dbReference>
<dbReference type="InterPro" id="IPR036412">
    <property type="entry name" value="HAD-like_sf"/>
</dbReference>
<dbReference type="InterPro" id="IPR023298">
    <property type="entry name" value="ATPase_P-typ_TM_dom_sf"/>
</dbReference>
<dbReference type="InterPro" id="IPR006121">
    <property type="entry name" value="HMA_dom"/>
</dbReference>
<dbReference type="NCBIfam" id="TIGR01525">
    <property type="entry name" value="ATPase-IB_hvy"/>
    <property type="match status" value="1"/>
</dbReference>
<dbReference type="InterPro" id="IPR036163">
    <property type="entry name" value="HMA_dom_sf"/>
</dbReference>
<dbReference type="InterPro" id="IPR023214">
    <property type="entry name" value="HAD_sf"/>
</dbReference>
<comment type="caution">
    <text evidence="12">The sequence shown here is derived from an EMBL/GenBank/DDBJ whole genome shotgun (WGS) entry which is preliminary data.</text>
</comment>
<dbReference type="PANTHER" id="PTHR48085:SF5">
    <property type="entry name" value="CADMIUM_ZINC-TRANSPORTING ATPASE HMA4-RELATED"/>
    <property type="match status" value="1"/>
</dbReference>
<comment type="subcellular location">
    <subcellularLocation>
        <location evidence="1">Membrane</location>
        <topology evidence="1">Multi-pass membrane protein</topology>
    </subcellularLocation>
</comment>
<evidence type="ECO:0000313" key="13">
    <source>
        <dbReference type="Proteomes" id="UP001141806"/>
    </source>
</evidence>
<dbReference type="GO" id="GO:0046872">
    <property type="term" value="F:metal ion binding"/>
    <property type="evidence" value="ECO:0007669"/>
    <property type="project" value="UniProtKB-KW"/>
</dbReference>
<feature type="transmembrane region" description="Helical" evidence="10">
    <location>
        <begin position="181"/>
        <end position="201"/>
    </location>
</feature>
<dbReference type="Gene3D" id="3.40.1110.10">
    <property type="entry name" value="Calcium-transporting ATPase, cytoplasmic domain N"/>
    <property type="match status" value="1"/>
</dbReference>
<dbReference type="Pfam" id="PF00122">
    <property type="entry name" value="E1-E2_ATPase"/>
    <property type="match status" value="1"/>
</dbReference>
<keyword evidence="5 10" id="KW-0547">Nucleotide-binding</keyword>
<dbReference type="InterPro" id="IPR059000">
    <property type="entry name" value="ATPase_P-type_domA"/>
</dbReference>
<dbReference type="FunFam" id="2.70.150.10:FF:000002">
    <property type="entry name" value="Copper-transporting ATPase 1, putative"/>
    <property type="match status" value="1"/>
</dbReference>
<dbReference type="CDD" id="cd02079">
    <property type="entry name" value="P-type_ATPase_HM"/>
    <property type="match status" value="1"/>
</dbReference>
<keyword evidence="6 10" id="KW-0067">ATP-binding</keyword>
<dbReference type="SFLD" id="SFLDF00027">
    <property type="entry name" value="p-type_atpase"/>
    <property type="match status" value="1"/>
</dbReference>
<dbReference type="NCBIfam" id="TIGR01494">
    <property type="entry name" value="ATPase_P-type"/>
    <property type="match status" value="1"/>
</dbReference>
<organism evidence="12 13">
    <name type="scientific">Protea cynaroides</name>
    <dbReference type="NCBI Taxonomy" id="273540"/>
    <lineage>
        <taxon>Eukaryota</taxon>
        <taxon>Viridiplantae</taxon>
        <taxon>Streptophyta</taxon>
        <taxon>Embryophyta</taxon>
        <taxon>Tracheophyta</taxon>
        <taxon>Spermatophyta</taxon>
        <taxon>Magnoliopsida</taxon>
        <taxon>Proteales</taxon>
        <taxon>Proteaceae</taxon>
        <taxon>Protea</taxon>
    </lineage>
</organism>
<dbReference type="InterPro" id="IPR018303">
    <property type="entry name" value="ATPase_P-typ_P_site"/>
</dbReference>
<evidence type="ECO:0000259" key="11">
    <source>
        <dbReference type="PROSITE" id="PS50846"/>
    </source>
</evidence>
<dbReference type="InterPro" id="IPR027256">
    <property type="entry name" value="P-typ_ATPase_IB"/>
</dbReference>
<dbReference type="SUPFAM" id="SSF81665">
    <property type="entry name" value="Calcium ATPase, transmembrane domain M"/>
    <property type="match status" value="1"/>
</dbReference>
<keyword evidence="7" id="KW-1278">Translocase</keyword>
<dbReference type="Proteomes" id="UP001141806">
    <property type="component" value="Unassembled WGS sequence"/>
</dbReference>
<evidence type="ECO:0000256" key="3">
    <source>
        <dbReference type="ARBA" id="ARBA00022692"/>
    </source>
</evidence>
<feature type="transmembrane region" description="Helical" evidence="10">
    <location>
        <begin position="376"/>
        <end position="397"/>
    </location>
</feature>
<dbReference type="PRINTS" id="PR00119">
    <property type="entry name" value="CATATPASE"/>
</dbReference>
<feature type="transmembrane region" description="Helical" evidence="10">
    <location>
        <begin position="714"/>
        <end position="733"/>
    </location>
</feature>
<keyword evidence="4 10" id="KW-0479">Metal-binding</keyword>
<dbReference type="PROSITE" id="PS50846">
    <property type="entry name" value="HMA_2"/>
    <property type="match status" value="1"/>
</dbReference>
<dbReference type="InterPro" id="IPR001757">
    <property type="entry name" value="P_typ_ATPase"/>
</dbReference>
<dbReference type="SUPFAM" id="SSF55008">
    <property type="entry name" value="HMA, heavy metal-associated domain"/>
    <property type="match status" value="1"/>
</dbReference>
<dbReference type="Pfam" id="PF00702">
    <property type="entry name" value="Hydrolase"/>
    <property type="match status" value="1"/>
</dbReference>
<evidence type="ECO:0000256" key="6">
    <source>
        <dbReference type="ARBA" id="ARBA00022840"/>
    </source>
</evidence>
<gene>
    <name evidence="12" type="ORF">NE237_026159</name>
</gene>
<evidence type="ECO:0000256" key="5">
    <source>
        <dbReference type="ARBA" id="ARBA00022741"/>
    </source>
</evidence>
<keyword evidence="9 10" id="KW-0472">Membrane</keyword>
<dbReference type="EMBL" id="JAMYWD010000010">
    <property type="protein sequence ID" value="KAJ4959048.1"/>
    <property type="molecule type" value="Genomic_DNA"/>
</dbReference>
<feature type="domain" description="HMA" evidence="11">
    <location>
        <begin position="75"/>
        <end position="141"/>
    </location>
</feature>
<dbReference type="InterPro" id="IPR023299">
    <property type="entry name" value="ATPase_P-typ_cyto_dom_N"/>
</dbReference>
<dbReference type="GO" id="GO:0005524">
    <property type="term" value="F:ATP binding"/>
    <property type="evidence" value="ECO:0007669"/>
    <property type="project" value="UniProtKB-UniRule"/>
</dbReference>
<dbReference type="PROSITE" id="PS00154">
    <property type="entry name" value="ATPASE_E1_E2"/>
    <property type="match status" value="1"/>
</dbReference>
<evidence type="ECO:0000256" key="9">
    <source>
        <dbReference type="ARBA" id="ARBA00023136"/>
    </source>
</evidence>
<feature type="transmembrane region" description="Helical" evidence="10">
    <location>
        <begin position="403"/>
        <end position="431"/>
    </location>
</feature>
<accession>A0A9Q0H673</accession>
<dbReference type="SUPFAM" id="SSF81653">
    <property type="entry name" value="Calcium ATPase, transduction domain A"/>
    <property type="match status" value="1"/>
</dbReference>
<keyword evidence="13" id="KW-1185">Reference proteome</keyword>
<dbReference type="SUPFAM" id="SSF56784">
    <property type="entry name" value="HAD-like"/>
    <property type="match status" value="1"/>
</dbReference>
<dbReference type="SFLD" id="SFLDG00002">
    <property type="entry name" value="C1.7:_P-type_atpase_like"/>
    <property type="match status" value="1"/>
</dbReference>
<reference evidence="12" key="1">
    <citation type="journal article" date="2023" name="Plant J.">
        <title>The genome of the king protea, Protea cynaroides.</title>
        <authorList>
            <person name="Chang J."/>
            <person name="Duong T.A."/>
            <person name="Schoeman C."/>
            <person name="Ma X."/>
            <person name="Roodt D."/>
            <person name="Barker N."/>
            <person name="Li Z."/>
            <person name="Van de Peer Y."/>
            <person name="Mizrachi E."/>
        </authorList>
    </citation>
    <scope>NUCLEOTIDE SEQUENCE</scope>
    <source>
        <tissue evidence="12">Young leaves</tissue>
    </source>
</reference>
<name>A0A9Q0H673_9MAGN</name>
<dbReference type="PANTHER" id="PTHR48085">
    <property type="entry name" value="CADMIUM/ZINC-TRANSPORTING ATPASE HMA2-RELATED"/>
    <property type="match status" value="1"/>
</dbReference>
<evidence type="ECO:0000256" key="1">
    <source>
        <dbReference type="ARBA" id="ARBA00004141"/>
    </source>
</evidence>
<keyword evidence="3 10" id="KW-0812">Transmembrane</keyword>
<protein>
    <recommendedName>
        <fullName evidence="11">HMA domain-containing protein</fullName>
    </recommendedName>
</protein>
<evidence type="ECO:0000256" key="4">
    <source>
        <dbReference type="ARBA" id="ARBA00022723"/>
    </source>
</evidence>
<dbReference type="GO" id="GO:0016887">
    <property type="term" value="F:ATP hydrolysis activity"/>
    <property type="evidence" value="ECO:0007669"/>
    <property type="project" value="InterPro"/>
</dbReference>
<evidence type="ECO:0000256" key="8">
    <source>
        <dbReference type="ARBA" id="ARBA00022989"/>
    </source>
</evidence>
<dbReference type="InterPro" id="IPR044492">
    <property type="entry name" value="P_typ_ATPase_HD_dom"/>
</dbReference>
<dbReference type="NCBIfam" id="TIGR01512">
    <property type="entry name" value="ATPase-IB2_Cd"/>
    <property type="match status" value="1"/>
</dbReference>
<comment type="similarity">
    <text evidence="2 10">Belongs to the cation transport ATPase (P-type) (TC 3.A.3) family. Type IB subfamily.</text>
</comment>
<dbReference type="SFLD" id="SFLDS00003">
    <property type="entry name" value="Haloacid_Dehalogenase"/>
    <property type="match status" value="1"/>
</dbReference>
<dbReference type="FunFam" id="3.30.70.100:FF:000022">
    <property type="entry name" value="Putative cadmium/zinc-transporting ATPase 3"/>
    <property type="match status" value="1"/>
</dbReference>
<proteinExistence type="inferred from homology"/>
<evidence type="ECO:0000313" key="12">
    <source>
        <dbReference type="EMBL" id="KAJ4959048.1"/>
    </source>
</evidence>
<dbReference type="Gene3D" id="2.70.150.10">
    <property type="entry name" value="Calcium-transporting ATPase, cytoplasmic transduction domain A"/>
    <property type="match status" value="1"/>
</dbReference>
<feature type="transmembrane region" description="Helical" evidence="10">
    <location>
        <begin position="739"/>
        <end position="761"/>
    </location>
</feature>